<accession>A0A3B1CKU7</accession>
<proteinExistence type="predicted"/>
<dbReference type="Gene3D" id="3.30.360.10">
    <property type="entry name" value="Dihydrodipicolinate Reductase, domain 2"/>
    <property type="match status" value="1"/>
</dbReference>
<dbReference type="AlphaFoldDB" id="A0A3B1CKU7"/>
<dbReference type="EMBL" id="UOGB01000268">
    <property type="protein sequence ID" value="VAX23270.1"/>
    <property type="molecule type" value="Genomic_DNA"/>
</dbReference>
<protein>
    <recommendedName>
        <fullName evidence="2">Gfo/Idh/MocA-like oxidoreductase C-terminal domain-containing protein</fullName>
    </recommendedName>
</protein>
<evidence type="ECO:0000313" key="1">
    <source>
        <dbReference type="EMBL" id="VAX23270.1"/>
    </source>
</evidence>
<evidence type="ECO:0008006" key="2">
    <source>
        <dbReference type="Google" id="ProtNLM"/>
    </source>
</evidence>
<sequence>MDTHTIKLNTDDVYETVYKVDAPGTRMWGHYQEVEHFVDCLAKGKTPSVTPEDGRIATEAGLQIAKMYRQLK</sequence>
<organism evidence="1">
    <name type="scientific">hydrothermal vent metagenome</name>
    <dbReference type="NCBI Taxonomy" id="652676"/>
    <lineage>
        <taxon>unclassified sequences</taxon>
        <taxon>metagenomes</taxon>
        <taxon>ecological metagenomes</taxon>
    </lineage>
</organism>
<name>A0A3B1CKU7_9ZZZZ</name>
<gene>
    <name evidence="1" type="ORF">MNBD_NITROSPINAE03-1763</name>
</gene>
<reference evidence="1" key="1">
    <citation type="submission" date="2018-06" db="EMBL/GenBank/DDBJ databases">
        <authorList>
            <person name="Zhirakovskaya E."/>
        </authorList>
    </citation>
    <scope>NUCLEOTIDE SEQUENCE</scope>
</reference>